<dbReference type="Proteomes" id="UP001358586">
    <property type="component" value="Chromosome 12"/>
</dbReference>
<evidence type="ECO:0000313" key="1">
    <source>
        <dbReference type="EMBL" id="KAK5775672.1"/>
    </source>
</evidence>
<protein>
    <submittedName>
        <fullName evidence="1">Uncharacterized protein</fullName>
    </submittedName>
</protein>
<name>A0ABR0MP91_GOSAR</name>
<sequence length="108" mass="12583">MPSRKVRKTMETEPSMVQTPSNVPNLNIEKYFNELQGKTFIQERGFDPSIILCKVIWPSVDGNIGRSQKIISWFSLYKNSMHLYGTMSLEILKVIYGIQYLCEGKRYK</sequence>
<gene>
    <name evidence="1" type="ORF">PVK06_043592</name>
</gene>
<comment type="caution">
    <text evidence="1">The sequence shown here is derived from an EMBL/GenBank/DDBJ whole genome shotgun (WGS) entry which is preliminary data.</text>
</comment>
<evidence type="ECO:0000313" key="2">
    <source>
        <dbReference type="Proteomes" id="UP001358586"/>
    </source>
</evidence>
<reference evidence="1 2" key="1">
    <citation type="submission" date="2023-03" db="EMBL/GenBank/DDBJ databases">
        <title>WGS of Gossypium arboreum.</title>
        <authorList>
            <person name="Yu D."/>
        </authorList>
    </citation>
    <scope>NUCLEOTIDE SEQUENCE [LARGE SCALE GENOMIC DNA]</scope>
    <source>
        <tissue evidence="1">Leaf</tissue>
    </source>
</reference>
<dbReference type="EMBL" id="JARKNE010000012">
    <property type="protein sequence ID" value="KAK5775672.1"/>
    <property type="molecule type" value="Genomic_DNA"/>
</dbReference>
<keyword evidence="2" id="KW-1185">Reference proteome</keyword>
<proteinExistence type="predicted"/>
<accession>A0ABR0MP91</accession>
<organism evidence="1 2">
    <name type="scientific">Gossypium arboreum</name>
    <name type="common">Tree cotton</name>
    <name type="synonym">Gossypium nanking</name>
    <dbReference type="NCBI Taxonomy" id="29729"/>
    <lineage>
        <taxon>Eukaryota</taxon>
        <taxon>Viridiplantae</taxon>
        <taxon>Streptophyta</taxon>
        <taxon>Embryophyta</taxon>
        <taxon>Tracheophyta</taxon>
        <taxon>Spermatophyta</taxon>
        <taxon>Magnoliopsida</taxon>
        <taxon>eudicotyledons</taxon>
        <taxon>Gunneridae</taxon>
        <taxon>Pentapetalae</taxon>
        <taxon>rosids</taxon>
        <taxon>malvids</taxon>
        <taxon>Malvales</taxon>
        <taxon>Malvaceae</taxon>
        <taxon>Malvoideae</taxon>
        <taxon>Gossypium</taxon>
    </lineage>
</organism>